<dbReference type="Proteomes" id="UP000427071">
    <property type="component" value="Chromosome"/>
</dbReference>
<dbReference type="EMBL" id="CP046452">
    <property type="protein sequence ID" value="QGU02469.1"/>
    <property type="molecule type" value="Genomic_DNA"/>
</dbReference>
<keyword evidence="3" id="KW-0132">Cell division</keyword>
<evidence type="ECO:0000256" key="1">
    <source>
        <dbReference type="SAM" id="MobiDB-lite"/>
    </source>
</evidence>
<keyword evidence="2" id="KW-0472">Membrane</keyword>
<protein>
    <submittedName>
        <fullName evidence="3">Cell division protein FtsB</fullName>
    </submittedName>
</protein>
<dbReference type="GO" id="GO:0051301">
    <property type="term" value="P:cell division"/>
    <property type="evidence" value="ECO:0007669"/>
    <property type="project" value="UniProtKB-KW"/>
</dbReference>
<dbReference type="InterPro" id="IPR007060">
    <property type="entry name" value="FtsL/DivIC"/>
</dbReference>
<dbReference type="KEGG" id="ckw:CKALI_08040"/>
<proteinExistence type="predicted"/>
<gene>
    <name evidence="3" type="ORF">CKALI_08040</name>
</gene>
<reference evidence="4" key="1">
    <citation type="submission" date="2019-11" db="EMBL/GenBank/DDBJ databases">
        <title>Complete genome sequence of Corynebacterium kalinowskii 1959, a novel Corynebacterium species isolated from soil of a small paddock in Vilsendorf, Germany.</title>
        <authorList>
            <person name="Schaffert L."/>
            <person name="Ruwe M."/>
            <person name="Milse J."/>
            <person name="Hanuschka K."/>
            <person name="Ortseifen V."/>
            <person name="Droste J."/>
            <person name="Brandt D."/>
            <person name="Schlueter L."/>
            <person name="Kutter Y."/>
            <person name="Vinke S."/>
            <person name="Viehoefer P."/>
            <person name="Jacob L."/>
            <person name="Luebke N.-C."/>
            <person name="Schulte-Berndt E."/>
            <person name="Hain C."/>
            <person name="Linder M."/>
            <person name="Schmidt P."/>
            <person name="Wollenschlaeger L."/>
            <person name="Luttermann T."/>
            <person name="Thieme E."/>
            <person name="Hassa J."/>
            <person name="Haak M."/>
            <person name="Wittchen M."/>
            <person name="Mentz A."/>
            <person name="Persicke M."/>
            <person name="Busche T."/>
            <person name="Ruckert C."/>
        </authorList>
    </citation>
    <scope>NUCLEOTIDE SEQUENCE [LARGE SCALE GENOMIC DNA]</scope>
    <source>
        <strain evidence="4">1959</strain>
    </source>
</reference>
<feature type="region of interest" description="Disordered" evidence="1">
    <location>
        <begin position="1"/>
        <end position="25"/>
    </location>
</feature>
<evidence type="ECO:0000313" key="3">
    <source>
        <dbReference type="EMBL" id="QGU02469.1"/>
    </source>
</evidence>
<keyword evidence="2" id="KW-0812">Transmembrane</keyword>
<feature type="region of interest" description="Disordered" evidence="1">
    <location>
        <begin position="150"/>
        <end position="184"/>
    </location>
</feature>
<evidence type="ECO:0000313" key="4">
    <source>
        <dbReference type="Proteomes" id="UP000427071"/>
    </source>
</evidence>
<dbReference type="Pfam" id="PF04977">
    <property type="entry name" value="DivIC"/>
    <property type="match status" value="1"/>
</dbReference>
<keyword evidence="2" id="KW-1133">Transmembrane helix</keyword>
<keyword evidence="3" id="KW-0131">Cell cycle</keyword>
<feature type="transmembrane region" description="Helical" evidence="2">
    <location>
        <begin position="37"/>
        <end position="58"/>
    </location>
</feature>
<dbReference type="AlphaFoldDB" id="A0A6B8VHI6"/>
<feature type="compositionally biased region" description="Polar residues" evidence="1">
    <location>
        <begin position="1"/>
        <end position="10"/>
    </location>
</feature>
<keyword evidence="4" id="KW-1185">Reference proteome</keyword>
<name>A0A6B8VHI6_9CORY</name>
<accession>A0A6B8VHI6</accession>
<organism evidence="3 4">
    <name type="scientific">Corynebacterium kalinowskii</name>
    <dbReference type="NCBI Taxonomy" id="2675216"/>
    <lineage>
        <taxon>Bacteria</taxon>
        <taxon>Bacillati</taxon>
        <taxon>Actinomycetota</taxon>
        <taxon>Actinomycetes</taxon>
        <taxon>Mycobacteriales</taxon>
        <taxon>Corynebacteriaceae</taxon>
        <taxon>Corynebacterium</taxon>
    </lineage>
</organism>
<evidence type="ECO:0000256" key="2">
    <source>
        <dbReference type="SAM" id="Phobius"/>
    </source>
</evidence>
<sequence>MPLNPMNSKSRVPVKNRRSDAKLRAAKNTKRPLKIGVVELIVLIAVLIIFLLTIALPLRNYFEQRNEIKEVSASIAQKQKHKDELLGELDRYKNKAYLDEQARNRLGVIAPGEVAFRIIDPTMTNDDTLTSTTTEDEKKGPWYEALWGAVATPAEAQQDSDQEQPTPEMKLPVKPTEPIQPIQP</sequence>
<feature type="compositionally biased region" description="Polar residues" evidence="1">
    <location>
        <begin position="155"/>
        <end position="165"/>
    </location>
</feature>